<accession>A0A1K1LDE8</accession>
<dbReference type="RefSeq" id="WP_269456895.1">
    <property type="nucleotide sequence ID" value="NZ_LT630450.1"/>
</dbReference>
<protein>
    <submittedName>
        <fullName evidence="1">Uncharacterized protein</fullName>
    </submittedName>
</protein>
<dbReference type="KEGG" id="dpg:DESPIGER_0864"/>
<gene>
    <name evidence="1" type="ORF">DESPIGER_0864</name>
</gene>
<dbReference type="Proteomes" id="UP000186323">
    <property type="component" value="Chromosome I"/>
</dbReference>
<reference evidence="2" key="1">
    <citation type="submission" date="2016-10" db="EMBL/GenBank/DDBJ databases">
        <authorList>
            <person name="Wegmann U."/>
        </authorList>
    </citation>
    <scope>NUCLEOTIDE SEQUENCE [LARGE SCALE GENOMIC DNA]</scope>
</reference>
<evidence type="ECO:0000313" key="2">
    <source>
        <dbReference type="Proteomes" id="UP000186323"/>
    </source>
</evidence>
<sequence length="41" mass="4710">MTKIRLTAAARPDGDRLLFPEEIAKGIYPVKYLYQMAIHAF</sequence>
<evidence type="ECO:0000313" key="1">
    <source>
        <dbReference type="EMBL" id="SFV72736.1"/>
    </source>
</evidence>
<keyword evidence="2" id="KW-1185">Reference proteome</keyword>
<organism evidence="1 2">
    <name type="scientific">Desulfovibrio piger</name>
    <dbReference type="NCBI Taxonomy" id="901"/>
    <lineage>
        <taxon>Bacteria</taxon>
        <taxon>Pseudomonadati</taxon>
        <taxon>Thermodesulfobacteriota</taxon>
        <taxon>Desulfovibrionia</taxon>
        <taxon>Desulfovibrionales</taxon>
        <taxon>Desulfovibrionaceae</taxon>
        <taxon>Desulfovibrio</taxon>
    </lineage>
</organism>
<dbReference type="EMBL" id="LT630450">
    <property type="protein sequence ID" value="SFV72736.1"/>
    <property type="molecule type" value="Genomic_DNA"/>
</dbReference>
<name>A0A1K1LDE8_9BACT</name>
<dbReference type="AlphaFoldDB" id="A0A1K1LDE8"/>
<proteinExistence type="predicted"/>